<feature type="non-terminal residue" evidence="1">
    <location>
        <position position="112"/>
    </location>
</feature>
<dbReference type="AlphaFoldDB" id="A0A9N9G3M6"/>
<protein>
    <submittedName>
        <fullName evidence="1">16599_t:CDS:1</fullName>
    </submittedName>
</protein>
<keyword evidence="2" id="KW-1185">Reference proteome</keyword>
<name>A0A9N9G3M6_FUNMO</name>
<proteinExistence type="predicted"/>
<gene>
    <name evidence="1" type="ORF">FMOSSE_LOCUS7657</name>
</gene>
<evidence type="ECO:0000313" key="2">
    <source>
        <dbReference type="Proteomes" id="UP000789375"/>
    </source>
</evidence>
<comment type="caution">
    <text evidence="1">The sequence shown here is derived from an EMBL/GenBank/DDBJ whole genome shotgun (WGS) entry which is preliminary data.</text>
</comment>
<organism evidence="1 2">
    <name type="scientific">Funneliformis mosseae</name>
    <name type="common">Endomycorrhizal fungus</name>
    <name type="synonym">Glomus mosseae</name>
    <dbReference type="NCBI Taxonomy" id="27381"/>
    <lineage>
        <taxon>Eukaryota</taxon>
        <taxon>Fungi</taxon>
        <taxon>Fungi incertae sedis</taxon>
        <taxon>Mucoromycota</taxon>
        <taxon>Glomeromycotina</taxon>
        <taxon>Glomeromycetes</taxon>
        <taxon>Glomerales</taxon>
        <taxon>Glomeraceae</taxon>
        <taxon>Funneliformis</taxon>
    </lineage>
</organism>
<accession>A0A9N9G3M6</accession>
<reference evidence="1" key="1">
    <citation type="submission" date="2021-06" db="EMBL/GenBank/DDBJ databases">
        <authorList>
            <person name="Kallberg Y."/>
            <person name="Tangrot J."/>
            <person name="Rosling A."/>
        </authorList>
    </citation>
    <scope>NUCLEOTIDE SEQUENCE</scope>
    <source>
        <strain evidence="1">87-6 pot B 2015</strain>
    </source>
</reference>
<evidence type="ECO:0000313" key="1">
    <source>
        <dbReference type="EMBL" id="CAG8575127.1"/>
    </source>
</evidence>
<sequence length="112" mass="13038">MTETSICKYLLGTCYGCQKCLHCFKLPQRNLCKCKKEIQPSRVSYPKSGQQIYQRAFSLDQPLQKANEFLFTANIKFNYNSNFEEAFSYTFCTACNSKFQREGDISEKEYSS</sequence>
<dbReference type="EMBL" id="CAJVPP010001837">
    <property type="protein sequence ID" value="CAG8575127.1"/>
    <property type="molecule type" value="Genomic_DNA"/>
</dbReference>
<dbReference type="Proteomes" id="UP000789375">
    <property type="component" value="Unassembled WGS sequence"/>
</dbReference>